<keyword evidence="3 11" id="KW-0813">Transport</keyword>
<feature type="transmembrane region" description="Helical" evidence="11">
    <location>
        <begin position="260"/>
        <end position="285"/>
    </location>
</feature>
<accession>A0AAE9ZWT2</accession>
<evidence type="ECO:0000256" key="4">
    <source>
        <dbReference type="ARBA" id="ARBA00022547"/>
    </source>
</evidence>
<dbReference type="PANTHER" id="PTHR42823:SF3">
    <property type="entry name" value="ATP SYNTHASE SUBUNIT A, CHLOROPLASTIC"/>
    <property type="match status" value="1"/>
</dbReference>
<evidence type="ECO:0000256" key="8">
    <source>
        <dbReference type="ARBA" id="ARBA00023065"/>
    </source>
</evidence>
<dbReference type="InterPro" id="IPR023011">
    <property type="entry name" value="ATP_synth_F0_asu_AS"/>
</dbReference>
<keyword evidence="9 11" id="KW-0472">Membrane</keyword>
<keyword evidence="5 11" id="KW-0812">Transmembrane</keyword>
<feature type="transmembrane region" description="Helical" evidence="11">
    <location>
        <begin position="111"/>
        <end position="131"/>
    </location>
</feature>
<dbReference type="KEGG" id="slom:PXH66_19485"/>
<dbReference type="GO" id="GO:0005886">
    <property type="term" value="C:plasma membrane"/>
    <property type="evidence" value="ECO:0007669"/>
    <property type="project" value="UniProtKB-SubCell"/>
</dbReference>
<dbReference type="AlphaFoldDB" id="A0AAE9ZWT2"/>
<dbReference type="Proteomes" id="UP001218638">
    <property type="component" value="Chromosome"/>
</dbReference>
<organism evidence="12 13">
    <name type="scientific">Synoicihabitans lomoniglobus</name>
    <dbReference type="NCBI Taxonomy" id="2909285"/>
    <lineage>
        <taxon>Bacteria</taxon>
        <taxon>Pseudomonadati</taxon>
        <taxon>Verrucomicrobiota</taxon>
        <taxon>Opitutia</taxon>
        <taxon>Opitutales</taxon>
        <taxon>Opitutaceae</taxon>
        <taxon>Synoicihabitans</taxon>
    </lineage>
</organism>
<dbReference type="GO" id="GO:0042777">
    <property type="term" value="P:proton motive force-driven plasma membrane ATP synthesis"/>
    <property type="evidence" value="ECO:0007669"/>
    <property type="project" value="TreeGrafter"/>
</dbReference>
<evidence type="ECO:0000256" key="10">
    <source>
        <dbReference type="ARBA" id="ARBA00023310"/>
    </source>
</evidence>
<gene>
    <name evidence="11" type="primary">atpB</name>
    <name evidence="12" type="ORF">PXH66_19485</name>
</gene>
<comment type="similarity">
    <text evidence="2 11">Belongs to the ATPase A chain family.</text>
</comment>
<comment type="subcellular location">
    <subcellularLocation>
        <location evidence="11">Cell membrane</location>
        <topology evidence="11">Multi-pass membrane protein</topology>
    </subcellularLocation>
    <subcellularLocation>
        <location evidence="1">Membrane</location>
        <topology evidence="1">Multi-pass membrane protein</topology>
    </subcellularLocation>
</comment>
<evidence type="ECO:0000256" key="11">
    <source>
        <dbReference type="HAMAP-Rule" id="MF_01393"/>
    </source>
</evidence>
<reference evidence="12" key="1">
    <citation type="submission" date="2023-03" db="EMBL/GenBank/DDBJ databases">
        <title>Lomoglobus Profundus gen. nov., sp. nov., a novel member of the phylum Verrucomicrobia, isolated from deep-marine sediment of South China Sea.</title>
        <authorList>
            <person name="Ahmad T."/>
            <person name="Ishaq S.E."/>
            <person name="Wang F."/>
        </authorList>
    </citation>
    <scope>NUCLEOTIDE SEQUENCE</scope>
    <source>
        <strain evidence="12">LMO-M01</strain>
    </source>
</reference>
<sequence length="302" mass="32486">MPYDNRFEPFQLFRVISPRLSKTLIGLATLTSLAPAAHAKVEPNAAVFEVFGLPVTSSIITTWVVALALLLVVRIAIGAKPTLVPSRGQAVVEGLLTGVRDLVAPIVGKKVAPAALPLLLTLFTFILIHNWSGLLPGVGTIGMESHGADGAHHFSAFIRPFSADMNGTIAIALVAMAVWLYLILRYAGPKLILHDLFGNKADKSEVPAAIYYFLTLIFLAVGVIEIISIAIRPVSLSFRLFGNVYGGENLLHGTGFIFPFYFLELLIGLVQALVFTLLVSVYIGLICNHGDDHEGEAAHADH</sequence>
<keyword evidence="8 11" id="KW-0406">Ion transport</keyword>
<dbReference type="HAMAP" id="MF_01393">
    <property type="entry name" value="ATP_synth_a_bact"/>
    <property type="match status" value="1"/>
</dbReference>
<keyword evidence="6 11" id="KW-0375">Hydrogen ion transport</keyword>
<feature type="transmembrane region" description="Helical" evidence="11">
    <location>
        <begin position="55"/>
        <end position="77"/>
    </location>
</feature>
<proteinExistence type="inferred from homology"/>
<feature type="transmembrane region" description="Helical" evidence="11">
    <location>
        <begin position="209"/>
        <end position="231"/>
    </location>
</feature>
<evidence type="ECO:0000256" key="7">
    <source>
        <dbReference type="ARBA" id="ARBA00022989"/>
    </source>
</evidence>
<keyword evidence="7 11" id="KW-1133">Transmembrane helix</keyword>
<evidence type="ECO:0000256" key="2">
    <source>
        <dbReference type="ARBA" id="ARBA00006810"/>
    </source>
</evidence>
<evidence type="ECO:0000256" key="3">
    <source>
        <dbReference type="ARBA" id="ARBA00022448"/>
    </source>
</evidence>
<evidence type="ECO:0000313" key="12">
    <source>
        <dbReference type="EMBL" id="WED64529.1"/>
    </source>
</evidence>
<dbReference type="Pfam" id="PF00119">
    <property type="entry name" value="ATP-synt_A"/>
    <property type="match status" value="1"/>
</dbReference>
<evidence type="ECO:0000313" key="13">
    <source>
        <dbReference type="Proteomes" id="UP001218638"/>
    </source>
</evidence>
<keyword evidence="11" id="KW-1003">Cell membrane</keyword>
<dbReference type="InterPro" id="IPR045082">
    <property type="entry name" value="ATP_syn_F0_a_bact/chloroplast"/>
</dbReference>
<evidence type="ECO:0000256" key="1">
    <source>
        <dbReference type="ARBA" id="ARBA00004141"/>
    </source>
</evidence>
<dbReference type="SUPFAM" id="SSF81336">
    <property type="entry name" value="F1F0 ATP synthase subunit A"/>
    <property type="match status" value="1"/>
</dbReference>
<dbReference type="PROSITE" id="PS00449">
    <property type="entry name" value="ATPASE_A"/>
    <property type="match status" value="1"/>
</dbReference>
<dbReference type="RefSeq" id="WP_330930839.1">
    <property type="nucleotide sequence ID" value="NZ_CP119075.1"/>
</dbReference>
<dbReference type="Gene3D" id="1.20.120.220">
    <property type="entry name" value="ATP synthase, F0 complex, subunit A"/>
    <property type="match status" value="1"/>
</dbReference>
<comment type="function">
    <text evidence="11">Key component of the proton channel; it plays a direct role in the translocation of protons across the membrane.</text>
</comment>
<protein>
    <recommendedName>
        <fullName evidence="11">ATP synthase subunit a</fullName>
    </recommendedName>
    <alternativeName>
        <fullName evidence="11">ATP synthase F0 sector subunit a</fullName>
    </alternativeName>
    <alternativeName>
        <fullName evidence="11">F-ATPase subunit 6</fullName>
    </alternativeName>
</protein>
<dbReference type="PANTHER" id="PTHR42823">
    <property type="entry name" value="ATP SYNTHASE SUBUNIT A, CHLOROPLASTIC"/>
    <property type="match status" value="1"/>
</dbReference>
<keyword evidence="10 11" id="KW-0066">ATP synthesis</keyword>
<keyword evidence="4 11" id="KW-0138">CF(0)</keyword>
<dbReference type="GO" id="GO:0046933">
    <property type="term" value="F:proton-transporting ATP synthase activity, rotational mechanism"/>
    <property type="evidence" value="ECO:0007669"/>
    <property type="project" value="UniProtKB-UniRule"/>
</dbReference>
<dbReference type="GO" id="GO:0045259">
    <property type="term" value="C:proton-transporting ATP synthase complex"/>
    <property type="evidence" value="ECO:0007669"/>
    <property type="project" value="UniProtKB-KW"/>
</dbReference>
<name>A0AAE9ZWT2_9BACT</name>
<feature type="transmembrane region" description="Helical" evidence="11">
    <location>
        <begin position="169"/>
        <end position="188"/>
    </location>
</feature>
<keyword evidence="13" id="KW-1185">Reference proteome</keyword>
<dbReference type="InterPro" id="IPR000568">
    <property type="entry name" value="ATP_synth_F0_asu"/>
</dbReference>
<evidence type="ECO:0000256" key="6">
    <source>
        <dbReference type="ARBA" id="ARBA00022781"/>
    </source>
</evidence>
<dbReference type="PRINTS" id="PR00123">
    <property type="entry name" value="ATPASEA"/>
</dbReference>
<evidence type="ECO:0000256" key="5">
    <source>
        <dbReference type="ARBA" id="ARBA00022692"/>
    </source>
</evidence>
<evidence type="ECO:0000256" key="9">
    <source>
        <dbReference type="ARBA" id="ARBA00023136"/>
    </source>
</evidence>
<dbReference type="EMBL" id="CP119075">
    <property type="protein sequence ID" value="WED64529.1"/>
    <property type="molecule type" value="Genomic_DNA"/>
</dbReference>
<dbReference type="InterPro" id="IPR035908">
    <property type="entry name" value="F0_ATP_A_sf"/>
</dbReference>
<dbReference type="CDD" id="cd00310">
    <property type="entry name" value="ATP-synt_Fo_a_6"/>
    <property type="match status" value="1"/>
</dbReference>